<protein>
    <submittedName>
        <fullName evidence="1">Uncharacterized protein</fullName>
    </submittedName>
</protein>
<sequence length="31" mass="3896">MENQKIILGKIKYLVYKGMYYCFEIRYIFNL</sequence>
<organism evidence="1 2">
    <name type="scientific">Flavobacterium granuli</name>
    <dbReference type="NCBI Taxonomy" id="280093"/>
    <lineage>
        <taxon>Bacteria</taxon>
        <taxon>Pseudomonadati</taxon>
        <taxon>Bacteroidota</taxon>
        <taxon>Flavobacteriia</taxon>
        <taxon>Flavobacteriales</taxon>
        <taxon>Flavobacteriaceae</taxon>
        <taxon>Flavobacterium</taxon>
    </lineage>
</organism>
<proteinExistence type="predicted"/>
<evidence type="ECO:0000313" key="1">
    <source>
        <dbReference type="EMBL" id="MDR6845759.1"/>
    </source>
</evidence>
<reference evidence="1 2" key="1">
    <citation type="submission" date="2023-07" db="EMBL/GenBank/DDBJ databases">
        <title>Sorghum-associated microbial communities from plants grown in Nebraska, USA.</title>
        <authorList>
            <person name="Schachtman D."/>
        </authorList>
    </citation>
    <scope>NUCLEOTIDE SEQUENCE [LARGE SCALE GENOMIC DNA]</scope>
    <source>
        <strain evidence="1 2">BE124</strain>
    </source>
</reference>
<accession>A0ABU1S3Y8</accession>
<keyword evidence="2" id="KW-1185">Reference proteome</keyword>
<evidence type="ECO:0000313" key="2">
    <source>
        <dbReference type="Proteomes" id="UP001261871"/>
    </source>
</evidence>
<gene>
    <name evidence="1" type="ORF">J2W95_002469</name>
</gene>
<dbReference type="EMBL" id="JAVDTX010000005">
    <property type="protein sequence ID" value="MDR6845759.1"/>
    <property type="molecule type" value="Genomic_DNA"/>
</dbReference>
<name>A0ABU1S3Y8_9FLAO</name>
<comment type="caution">
    <text evidence="1">The sequence shown here is derived from an EMBL/GenBank/DDBJ whole genome shotgun (WGS) entry which is preliminary data.</text>
</comment>
<dbReference type="Proteomes" id="UP001261871">
    <property type="component" value="Unassembled WGS sequence"/>
</dbReference>